<evidence type="ECO:0000313" key="2">
    <source>
        <dbReference type="EMBL" id="CAL5221866.1"/>
    </source>
</evidence>
<proteinExistence type="predicted"/>
<feature type="region of interest" description="Disordered" evidence="1">
    <location>
        <begin position="239"/>
        <end position="314"/>
    </location>
</feature>
<dbReference type="CDD" id="cd04508">
    <property type="entry name" value="Tudor_SF"/>
    <property type="match status" value="1"/>
</dbReference>
<evidence type="ECO:0000313" key="3">
    <source>
        <dbReference type="Proteomes" id="UP001497392"/>
    </source>
</evidence>
<sequence>MLKQEWGYDYLGHLRSPQQPIEVQDEDWSYTEANDNQDAMPRVGEFDITSPAFAAPQSAKRKQRAAEAQFSPDTGLSVPRKRVLASVKEEALEYEVKAPEFSLPPAVRVEKKQKGKRIRGESLGRGGRPVTWFGGGGMNPQDLVGLGVPKLRALFLETFGHHTASNNGSWLRRKLCEKPDAERGRGRSAAVRKRDQGAAIWTTGAVRNITQAEANVLVTSGPVLANGSFIAIPESSDCANDAGSAANSPHDTPSVTPTKHIQHKVAGGAKPTRLTYSWGKPSRKTAKDPTPAKSPTQRPLCFEGASSDAGAKAGGEEPVMVRRLLQRCDLADAQRFKGQQVELFWPEDATWWLARIIKLNSKQCQVVYETGETEELQVDELIRDGIMSLGWVPAPGSGRPDSAGELSVAGEHHCDARYRSPKSVHIKASPQQSTPGLTPELCQLINAEVDVRRAASLDNVCDSSDLDTGDQLQVVEYGLQPVVSPAAAQLSAEDLREIAPMELVRTAGTMHHPPLDHDTQAWADNLLLTARKVGAPLDRRRDGSQESCTSTALHNLQQELGMARQAAQDAEKAAGKGGPAVHALEYRFGSRQPLGFTMKSEANIASVTGPVGPGEGAAALTDPAAFDLAALDTVIWNDVLDAASMASDFAF</sequence>
<dbReference type="EMBL" id="CAXHTA020000005">
    <property type="protein sequence ID" value="CAL5221866.1"/>
    <property type="molecule type" value="Genomic_DNA"/>
</dbReference>
<name>A0ABP1FPM4_9CHLO</name>
<protein>
    <submittedName>
        <fullName evidence="2">G4128 protein</fullName>
    </submittedName>
</protein>
<comment type="caution">
    <text evidence="2">The sequence shown here is derived from an EMBL/GenBank/DDBJ whole genome shotgun (WGS) entry which is preliminary data.</text>
</comment>
<evidence type="ECO:0000256" key="1">
    <source>
        <dbReference type="SAM" id="MobiDB-lite"/>
    </source>
</evidence>
<dbReference type="Gene3D" id="2.30.30.140">
    <property type="match status" value="1"/>
</dbReference>
<feature type="region of interest" description="Disordered" evidence="1">
    <location>
        <begin position="55"/>
        <end position="74"/>
    </location>
</feature>
<dbReference type="Proteomes" id="UP001497392">
    <property type="component" value="Unassembled WGS sequence"/>
</dbReference>
<keyword evidence="3" id="KW-1185">Reference proteome</keyword>
<accession>A0ABP1FPM4</accession>
<gene>
    <name evidence="2" type="primary">g4128</name>
    <name evidence="2" type="ORF">VP750_LOCUS3525</name>
</gene>
<reference evidence="2 3" key="1">
    <citation type="submission" date="2024-06" db="EMBL/GenBank/DDBJ databases">
        <authorList>
            <person name="Kraege A."/>
            <person name="Thomma B."/>
        </authorList>
    </citation>
    <scope>NUCLEOTIDE SEQUENCE [LARGE SCALE GENOMIC DNA]</scope>
</reference>
<organism evidence="2 3">
    <name type="scientific">Coccomyxa viridis</name>
    <dbReference type="NCBI Taxonomy" id="1274662"/>
    <lineage>
        <taxon>Eukaryota</taxon>
        <taxon>Viridiplantae</taxon>
        <taxon>Chlorophyta</taxon>
        <taxon>core chlorophytes</taxon>
        <taxon>Trebouxiophyceae</taxon>
        <taxon>Trebouxiophyceae incertae sedis</taxon>
        <taxon>Coccomyxaceae</taxon>
        <taxon>Coccomyxa</taxon>
    </lineage>
</organism>
<feature type="compositionally biased region" description="Polar residues" evidence="1">
    <location>
        <begin position="245"/>
        <end position="259"/>
    </location>
</feature>